<dbReference type="Proteomes" id="UP000020467">
    <property type="component" value="Unassembled WGS sequence"/>
</dbReference>
<keyword evidence="3" id="KW-1185">Reference proteome</keyword>
<proteinExistence type="predicted"/>
<reference evidence="2 3" key="1">
    <citation type="submission" date="2014-02" db="EMBL/GenBank/DDBJ databases">
        <title>The genome sequence of Colletotrichum fioriniae PJ7.</title>
        <authorList>
            <person name="Baroncelli R."/>
            <person name="Thon M.R."/>
        </authorList>
    </citation>
    <scope>NUCLEOTIDE SEQUENCE [LARGE SCALE GENOMIC DNA]</scope>
    <source>
        <strain evidence="2 3">PJ7</strain>
    </source>
</reference>
<evidence type="ECO:0000313" key="3">
    <source>
        <dbReference type="Proteomes" id="UP000020467"/>
    </source>
</evidence>
<evidence type="ECO:0000256" key="1">
    <source>
        <dbReference type="SAM" id="MobiDB-lite"/>
    </source>
</evidence>
<sequence length="267" mass="28416">MDPETSLSAPAAPALPPNVTIFSPSKSSTAKALLNGSIFTRLTANAQTEPSKLKAALRDVARPEVNDTFCFSHRNVVLIFDGKKDGDDSTDQHHEHFRLVCLALKDADISLDVAGCIFDAAEVLQAGFQLDTLSSGSILVIDLMGGDDDDDDSDEDDEAAAESLAATGTTKAGTPESQRKVFIKLGPRINVEGIALVSVAPEAGIISSSISGTLRDRQAQLEWQLLGEAGEGKDSLSDAALSVRPIETIGLKFQSFRSVDERMDLTR</sequence>
<dbReference type="EMBL" id="JARH01000125">
    <property type="protein sequence ID" value="EXF85111.1"/>
    <property type="molecule type" value="Genomic_DNA"/>
</dbReference>
<dbReference type="OrthoDB" id="5280080at2759"/>
<organism evidence="2 3">
    <name type="scientific">Colletotrichum fioriniae PJ7</name>
    <dbReference type="NCBI Taxonomy" id="1445577"/>
    <lineage>
        <taxon>Eukaryota</taxon>
        <taxon>Fungi</taxon>
        <taxon>Dikarya</taxon>
        <taxon>Ascomycota</taxon>
        <taxon>Pezizomycotina</taxon>
        <taxon>Sordariomycetes</taxon>
        <taxon>Hypocreomycetidae</taxon>
        <taxon>Glomerellales</taxon>
        <taxon>Glomerellaceae</taxon>
        <taxon>Colletotrichum</taxon>
        <taxon>Colletotrichum acutatum species complex</taxon>
    </lineage>
</organism>
<dbReference type="HOGENOM" id="CLU_1042100_0_0_1"/>
<feature type="region of interest" description="Disordered" evidence="1">
    <location>
        <begin position="146"/>
        <end position="172"/>
    </location>
</feature>
<protein>
    <submittedName>
        <fullName evidence="2">Uncharacterized protein</fullName>
    </submittedName>
</protein>
<accession>A0A010RWZ3</accession>
<dbReference type="AlphaFoldDB" id="A0A010RWZ3"/>
<comment type="caution">
    <text evidence="2">The sequence shown here is derived from an EMBL/GenBank/DDBJ whole genome shotgun (WGS) entry which is preliminary data.</text>
</comment>
<dbReference type="KEGG" id="cfj:CFIO01_12036"/>
<gene>
    <name evidence="2" type="ORF">CFIO01_12036</name>
</gene>
<dbReference type="eggNOG" id="ENOG502SW5W">
    <property type="taxonomic scope" value="Eukaryota"/>
</dbReference>
<evidence type="ECO:0000313" key="2">
    <source>
        <dbReference type="EMBL" id="EXF85111.1"/>
    </source>
</evidence>
<feature type="compositionally biased region" description="Acidic residues" evidence="1">
    <location>
        <begin position="146"/>
        <end position="160"/>
    </location>
</feature>
<name>A0A010RWZ3_9PEZI</name>